<dbReference type="Proteomes" id="UP000321104">
    <property type="component" value="Unassembled WGS sequence"/>
</dbReference>
<name>A0A6N3T7L8_9PROT</name>
<dbReference type="AlphaFoldDB" id="A0A6N3T7L8"/>
<organism evidence="1 2">
    <name type="scientific">Acetobacter indonesiensis</name>
    <dbReference type="NCBI Taxonomy" id="104101"/>
    <lineage>
        <taxon>Bacteria</taxon>
        <taxon>Pseudomonadati</taxon>
        <taxon>Pseudomonadota</taxon>
        <taxon>Alphaproteobacteria</taxon>
        <taxon>Acetobacterales</taxon>
        <taxon>Acetobacteraceae</taxon>
        <taxon>Acetobacter</taxon>
    </lineage>
</organism>
<accession>A0A6N3T7L8</accession>
<evidence type="ECO:0000313" key="1">
    <source>
        <dbReference type="EMBL" id="GEN04963.1"/>
    </source>
</evidence>
<sequence length="112" mass="12382">MSERRVGRLMQANGIRPVCMRQHKATTDSRHSLGFIDNILDFHFIADATNRKGAGDISYIWTSETGFTLLSSLICSVAGWAASDRLKKDLAIKSSRYGDASTQPIIGLYSPF</sequence>
<proteinExistence type="predicted"/>
<protein>
    <recommendedName>
        <fullName evidence="3">HTH-like domain-containing protein</fullName>
    </recommendedName>
</protein>
<dbReference type="InterPro" id="IPR050900">
    <property type="entry name" value="Transposase_IS3/IS150/IS904"/>
</dbReference>
<gene>
    <name evidence="1" type="ORF">AIN02nite_29880</name>
</gene>
<comment type="caution">
    <text evidence="1">The sequence shown here is derived from an EMBL/GenBank/DDBJ whole genome shotgun (WGS) entry which is preliminary data.</text>
</comment>
<evidence type="ECO:0008006" key="3">
    <source>
        <dbReference type="Google" id="ProtNLM"/>
    </source>
</evidence>
<dbReference type="EMBL" id="BJXQ01000077">
    <property type="protein sequence ID" value="GEN04963.1"/>
    <property type="molecule type" value="Genomic_DNA"/>
</dbReference>
<reference evidence="1 2" key="1">
    <citation type="submission" date="2019-07" db="EMBL/GenBank/DDBJ databases">
        <title>Whole genome shotgun sequence of Acetobacter indonesiensis NBRC 16471.</title>
        <authorList>
            <person name="Hosoyama A."/>
            <person name="Uohara A."/>
            <person name="Ohji S."/>
            <person name="Ichikawa N."/>
        </authorList>
    </citation>
    <scope>NUCLEOTIDE SEQUENCE [LARGE SCALE GENOMIC DNA]</scope>
    <source>
        <strain evidence="1 2">NBRC 16471</strain>
    </source>
</reference>
<dbReference type="PANTHER" id="PTHR46889:SF4">
    <property type="entry name" value="TRANSPOSASE INSO FOR INSERTION SEQUENCE ELEMENT IS911B-RELATED"/>
    <property type="match status" value="1"/>
</dbReference>
<dbReference type="PANTHER" id="PTHR46889">
    <property type="entry name" value="TRANSPOSASE INSF FOR INSERTION SEQUENCE IS3B-RELATED"/>
    <property type="match status" value="1"/>
</dbReference>
<evidence type="ECO:0000313" key="2">
    <source>
        <dbReference type="Proteomes" id="UP000321104"/>
    </source>
</evidence>